<name>A0ABP7T0U6_9SPHN</name>
<dbReference type="InterPro" id="IPR027417">
    <property type="entry name" value="P-loop_NTPase"/>
</dbReference>
<sequence length="628" mass="69153">MSRRFTPRQRHILAMRSGGACESCGNPLPAHFHGDHHVPFALGGPTTLTNGRATCPKCNLTKGKKTMLKLRDWQITAHDKAIVFYTAEDGDKHFVVNAAPVAGKTKLACAIALSLLAQKLIARVIVIAPRRTVVDQWAKEFQSVTGRHMMKITGADRLGGPYQSDICATWSAVKDLQDVFQAICQESSTLVICDEHHHAAIKAAWGTSADSAFRDASYSLILTGTPVRSDGGRSVWLDQDEFGALQHAEAGMFTLTYGQAVELGYCRPVIFHRNRGQFTVTLRDGQVAQVASDAPPIISAGSEAEGILRQAVDFHHLSRTRTWEADGLTPRRNSYQLSMVTWASDKLDQVRLEMPEAGGLVIAPSIAMAEYFAEIIERHEGVKPLLVHSDMQSAERRIEAFRHNTDVRWLVSVGMVAEGVDIQRLRVLVYLPKAMTELAFRQAVGRIVRNYGPHDQSRAYVIMPAVQQFDEFARRIEDDMPAINAGGEREPREKLCRACHGCNELGASVCTHCGTDFPKREVFFATCACGALNRVGEATCLTCGADLLQPYDITLAEAARDGIISRGVELPEEDVRHAETLAPESLELIRRAESENQLLASILRTFPLELVPALARLAADSIVAKQRE</sequence>
<dbReference type="CDD" id="cd00085">
    <property type="entry name" value="HNHc"/>
    <property type="match status" value="1"/>
</dbReference>
<accession>A0ABP7T0U6</accession>
<gene>
    <name evidence="3" type="ORF">GCM10022280_18890</name>
</gene>
<comment type="caution">
    <text evidence="3">The sequence shown here is derived from an EMBL/GenBank/DDBJ whole genome shotgun (WGS) entry which is preliminary data.</text>
</comment>
<dbReference type="Pfam" id="PF01844">
    <property type="entry name" value="HNH"/>
    <property type="match status" value="1"/>
</dbReference>
<evidence type="ECO:0000259" key="1">
    <source>
        <dbReference type="PROSITE" id="PS51192"/>
    </source>
</evidence>
<dbReference type="InterPro" id="IPR002711">
    <property type="entry name" value="HNH"/>
</dbReference>
<feature type="domain" description="Helicase C-terminal" evidence="2">
    <location>
        <begin position="346"/>
        <end position="497"/>
    </location>
</feature>
<keyword evidence="4" id="KW-1185">Reference proteome</keyword>
<proteinExistence type="predicted"/>
<reference evidence="4" key="1">
    <citation type="journal article" date="2019" name="Int. J. Syst. Evol. Microbiol.">
        <title>The Global Catalogue of Microorganisms (GCM) 10K type strain sequencing project: providing services to taxonomists for standard genome sequencing and annotation.</title>
        <authorList>
            <consortium name="The Broad Institute Genomics Platform"/>
            <consortium name="The Broad Institute Genome Sequencing Center for Infectious Disease"/>
            <person name="Wu L."/>
            <person name="Ma J."/>
        </authorList>
    </citation>
    <scope>NUCLEOTIDE SEQUENCE [LARGE SCALE GENOMIC DNA]</scope>
    <source>
        <strain evidence="4">JCM 17563</strain>
    </source>
</reference>
<dbReference type="EMBL" id="BAABBQ010000001">
    <property type="protein sequence ID" value="GAA4019297.1"/>
    <property type="molecule type" value="Genomic_DNA"/>
</dbReference>
<evidence type="ECO:0000313" key="4">
    <source>
        <dbReference type="Proteomes" id="UP001500235"/>
    </source>
</evidence>
<evidence type="ECO:0000259" key="2">
    <source>
        <dbReference type="PROSITE" id="PS51194"/>
    </source>
</evidence>
<dbReference type="InterPro" id="IPR038718">
    <property type="entry name" value="SNF2-like_sf"/>
</dbReference>
<dbReference type="SMART" id="SM00487">
    <property type="entry name" value="DEXDc"/>
    <property type="match status" value="1"/>
</dbReference>
<dbReference type="SUPFAM" id="SSF52540">
    <property type="entry name" value="P-loop containing nucleoside triphosphate hydrolases"/>
    <property type="match status" value="1"/>
</dbReference>
<dbReference type="Gene3D" id="3.40.50.10810">
    <property type="entry name" value="Tandem AAA-ATPase domain"/>
    <property type="match status" value="1"/>
</dbReference>
<dbReference type="PROSITE" id="PS51192">
    <property type="entry name" value="HELICASE_ATP_BIND_1"/>
    <property type="match status" value="1"/>
</dbReference>
<dbReference type="Pfam" id="PF04851">
    <property type="entry name" value="ResIII"/>
    <property type="match status" value="1"/>
</dbReference>
<protein>
    <recommendedName>
        <fullName evidence="5">RNA helicase</fullName>
    </recommendedName>
</protein>
<dbReference type="Gene3D" id="1.10.30.50">
    <property type="match status" value="1"/>
</dbReference>
<dbReference type="InterPro" id="IPR001650">
    <property type="entry name" value="Helicase_C-like"/>
</dbReference>
<dbReference type="InterPro" id="IPR014001">
    <property type="entry name" value="Helicase_ATP-bd"/>
</dbReference>
<dbReference type="PANTHER" id="PTHR47396:SF1">
    <property type="entry name" value="ATP-DEPENDENT HELICASE IRC3-RELATED"/>
    <property type="match status" value="1"/>
</dbReference>
<dbReference type="Pfam" id="PF00271">
    <property type="entry name" value="Helicase_C"/>
    <property type="match status" value="1"/>
</dbReference>
<dbReference type="Gene3D" id="3.40.50.300">
    <property type="entry name" value="P-loop containing nucleotide triphosphate hydrolases"/>
    <property type="match status" value="1"/>
</dbReference>
<feature type="domain" description="Helicase ATP-binding" evidence="1">
    <location>
        <begin position="85"/>
        <end position="226"/>
    </location>
</feature>
<dbReference type="InterPro" id="IPR006935">
    <property type="entry name" value="Helicase/UvrB_N"/>
</dbReference>
<dbReference type="SMART" id="SM00507">
    <property type="entry name" value="HNHc"/>
    <property type="match status" value="1"/>
</dbReference>
<dbReference type="RefSeq" id="WP_344707164.1">
    <property type="nucleotide sequence ID" value="NZ_BAABBQ010000001.1"/>
</dbReference>
<organism evidence="3 4">
    <name type="scientific">Sphingomonas swuensis</name>
    <dbReference type="NCBI Taxonomy" id="977800"/>
    <lineage>
        <taxon>Bacteria</taxon>
        <taxon>Pseudomonadati</taxon>
        <taxon>Pseudomonadota</taxon>
        <taxon>Alphaproteobacteria</taxon>
        <taxon>Sphingomonadales</taxon>
        <taxon>Sphingomonadaceae</taxon>
        <taxon>Sphingomonas</taxon>
    </lineage>
</organism>
<evidence type="ECO:0008006" key="5">
    <source>
        <dbReference type="Google" id="ProtNLM"/>
    </source>
</evidence>
<dbReference type="PANTHER" id="PTHR47396">
    <property type="entry name" value="TYPE I RESTRICTION ENZYME ECOKI R PROTEIN"/>
    <property type="match status" value="1"/>
</dbReference>
<dbReference type="PROSITE" id="PS51194">
    <property type="entry name" value="HELICASE_CTER"/>
    <property type="match status" value="1"/>
</dbReference>
<dbReference type="InterPro" id="IPR003615">
    <property type="entry name" value="HNH_nuc"/>
</dbReference>
<dbReference type="Proteomes" id="UP001500235">
    <property type="component" value="Unassembled WGS sequence"/>
</dbReference>
<evidence type="ECO:0000313" key="3">
    <source>
        <dbReference type="EMBL" id="GAA4019297.1"/>
    </source>
</evidence>
<dbReference type="InterPro" id="IPR050742">
    <property type="entry name" value="Helicase_Restrict-Modif_Enz"/>
</dbReference>